<comment type="subcellular location">
    <subcellularLocation>
        <location evidence="1">Periplasm</location>
    </subcellularLocation>
</comment>
<dbReference type="EMBL" id="JBHPBY010000004">
    <property type="protein sequence ID" value="MFC1848691.1"/>
    <property type="molecule type" value="Genomic_DNA"/>
</dbReference>
<comment type="caution">
    <text evidence="6">The sequence shown here is derived from an EMBL/GenBank/DDBJ whole genome shotgun (WGS) entry which is preliminary data.</text>
</comment>
<sequence length="163" mass="18439">MKKGHVIALITAGLLLITFTFAAAGGRMHRGDHQGMPGTPAQFFKIHASDLDLSDKQLTNIEQICAPVEKETIQLRADIQILRTDIQAEMDKEKPDRAKVFALIDDVSKLESQLHKSHITVRLDINEILTPEQQEKVKTFHQKRRMREKGKMRGSCQQRGSSL</sequence>
<dbReference type="PANTHER" id="PTHR38102">
    <property type="entry name" value="PERIPLASMIC CHAPERONE SPY"/>
    <property type="match status" value="1"/>
</dbReference>
<evidence type="ECO:0000256" key="4">
    <source>
        <dbReference type="ARBA" id="ARBA00022764"/>
    </source>
</evidence>
<protein>
    <submittedName>
        <fullName evidence="6">Spy/CpxP family protein refolding chaperone</fullName>
    </submittedName>
</protein>
<dbReference type="InterPro" id="IPR052211">
    <property type="entry name" value="Cpx_auxiliary_protein"/>
</dbReference>
<dbReference type="Proteomes" id="UP001594351">
    <property type="component" value="Unassembled WGS sequence"/>
</dbReference>
<gene>
    <name evidence="6" type="ORF">ACFL27_00660</name>
</gene>
<dbReference type="Pfam" id="PF13801">
    <property type="entry name" value="Metal_resist"/>
    <property type="match status" value="1"/>
</dbReference>
<dbReference type="CDD" id="cd09916">
    <property type="entry name" value="CpxP_like"/>
    <property type="match status" value="1"/>
</dbReference>
<keyword evidence="3" id="KW-0732">Signal</keyword>
<evidence type="ECO:0000256" key="2">
    <source>
        <dbReference type="ARBA" id="ARBA00008441"/>
    </source>
</evidence>
<evidence type="ECO:0000256" key="1">
    <source>
        <dbReference type="ARBA" id="ARBA00004418"/>
    </source>
</evidence>
<feature type="compositionally biased region" description="Basic residues" evidence="5">
    <location>
        <begin position="139"/>
        <end position="152"/>
    </location>
</feature>
<reference evidence="6 7" key="1">
    <citation type="submission" date="2024-09" db="EMBL/GenBank/DDBJ databases">
        <title>Laminarin stimulates single cell rates of sulfate reduction while oxygen inhibits transcriptomic activity in coastal marine sediment.</title>
        <authorList>
            <person name="Lindsay M."/>
            <person name="Orcutt B."/>
            <person name="Emerson D."/>
            <person name="Stepanauskas R."/>
            <person name="D'Angelo T."/>
        </authorList>
    </citation>
    <scope>NUCLEOTIDE SEQUENCE [LARGE SCALE GENOMIC DNA]</scope>
    <source>
        <strain evidence="6">SAG AM-311-K15</strain>
    </source>
</reference>
<evidence type="ECO:0000256" key="5">
    <source>
        <dbReference type="SAM" id="MobiDB-lite"/>
    </source>
</evidence>
<dbReference type="PANTHER" id="PTHR38102:SF1">
    <property type="entry name" value="PERIPLASMIC CHAPERONE SPY"/>
    <property type="match status" value="1"/>
</dbReference>
<dbReference type="InterPro" id="IPR012899">
    <property type="entry name" value="LTXXQ"/>
</dbReference>
<dbReference type="InterPro" id="IPR025961">
    <property type="entry name" value="Metal_resist"/>
</dbReference>
<organism evidence="6 7">
    <name type="scientific">candidate division CSSED10-310 bacterium</name>
    <dbReference type="NCBI Taxonomy" id="2855610"/>
    <lineage>
        <taxon>Bacteria</taxon>
        <taxon>Bacteria division CSSED10-310</taxon>
    </lineage>
</organism>
<proteinExistence type="inferred from homology"/>
<accession>A0ABV6YRE7</accession>
<comment type="similarity">
    <text evidence="2">Belongs to the CpxP/Spy family.</text>
</comment>
<dbReference type="Gene3D" id="1.20.120.1490">
    <property type="match status" value="1"/>
</dbReference>
<evidence type="ECO:0000313" key="7">
    <source>
        <dbReference type="Proteomes" id="UP001594351"/>
    </source>
</evidence>
<name>A0ABV6YRE7_UNCC1</name>
<keyword evidence="4" id="KW-0574">Periplasm</keyword>
<evidence type="ECO:0000313" key="6">
    <source>
        <dbReference type="EMBL" id="MFC1848691.1"/>
    </source>
</evidence>
<evidence type="ECO:0000256" key="3">
    <source>
        <dbReference type="ARBA" id="ARBA00022729"/>
    </source>
</evidence>
<feature type="region of interest" description="Disordered" evidence="5">
    <location>
        <begin position="137"/>
        <end position="163"/>
    </location>
</feature>
<keyword evidence="7" id="KW-1185">Reference proteome</keyword>